<evidence type="ECO:0000256" key="3">
    <source>
        <dbReference type="ARBA" id="ARBA00005673"/>
    </source>
</evidence>
<dbReference type="GO" id="GO:0016925">
    <property type="term" value="P:protein sumoylation"/>
    <property type="evidence" value="ECO:0007669"/>
    <property type="project" value="TreeGrafter"/>
</dbReference>
<dbReference type="InterPro" id="IPR035985">
    <property type="entry name" value="Ubiquitin-activating_enz"/>
</dbReference>
<keyword evidence="4" id="KW-0833">Ubl conjugation pathway</keyword>
<feature type="region of interest" description="Disordered" evidence="7">
    <location>
        <begin position="368"/>
        <end position="393"/>
    </location>
</feature>
<evidence type="ECO:0000259" key="8">
    <source>
        <dbReference type="Pfam" id="PF00899"/>
    </source>
</evidence>
<dbReference type="AlphaFoldDB" id="A0A6H0XWJ1"/>
<evidence type="ECO:0000256" key="4">
    <source>
        <dbReference type="ARBA" id="ARBA00022786"/>
    </source>
</evidence>
<evidence type="ECO:0000256" key="1">
    <source>
        <dbReference type="ARBA" id="ARBA00004123"/>
    </source>
</evidence>
<dbReference type="PANTHER" id="PTHR10953:SF162">
    <property type="entry name" value="SUMO-ACTIVATING ENZYME SUBUNIT 1"/>
    <property type="match status" value="1"/>
</dbReference>
<comment type="similarity">
    <text evidence="3">Belongs to the ubiquitin-activating E1 family.</text>
</comment>
<dbReference type="GO" id="GO:0005737">
    <property type="term" value="C:cytoplasm"/>
    <property type="evidence" value="ECO:0007669"/>
    <property type="project" value="TreeGrafter"/>
</dbReference>
<dbReference type="OrthoDB" id="1708823at2759"/>
<keyword evidence="10" id="KW-1185">Reference proteome</keyword>
<keyword evidence="5" id="KW-0539">Nucleus</keyword>
<evidence type="ECO:0000256" key="2">
    <source>
        <dbReference type="ARBA" id="ARBA00004718"/>
    </source>
</evidence>
<dbReference type="InterPro" id="IPR000594">
    <property type="entry name" value="ThiF_NAD_FAD-bd"/>
</dbReference>
<dbReference type="Proteomes" id="UP000503462">
    <property type="component" value="Chromosome 3"/>
</dbReference>
<dbReference type="InterPro" id="IPR000011">
    <property type="entry name" value="UBQ/SUMO-activ_enz_E1-like"/>
</dbReference>
<name>A0A6H0XWJ1_9PEZI</name>
<evidence type="ECO:0000313" key="9">
    <source>
        <dbReference type="EMBL" id="QIW99024.1"/>
    </source>
</evidence>
<evidence type="ECO:0000256" key="7">
    <source>
        <dbReference type="SAM" id="MobiDB-lite"/>
    </source>
</evidence>
<protein>
    <recommendedName>
        <fullName evidence="6">Ubiquitin-like 1-activating enzyme E1A</fullName>
    </recommendedName>
</protein>
<dbReference type="GO" id="GO:0019948">
    <property type="term" value="F:SUMO activating enzyme activity"/>
    <property type="evidence" value="ECO:0007669"/>
    <property type="project" value="TreeGrafter"/>
</dbReference>
<dbReference type="Pfam" id="PF00899">
    <property type="entry name" value="ThiF"/>
    <property type="match status" value="1"/>
</dbReference>
<evidence type="ECO:0000313" key="10">
    <source>
        <dbReference type="Proteomes" id="UP000503462"/>
    </source>
</evidence>
<dbReference type="EMBL" id="CP051141">
    <property type="protein sequence ID" value="QIW99024.1"/>
    <property type="molecule type" value="Genomic_DNA"/>
</dbReference>
<dbReference type="GO" id="GO:0031510">
    <property type="term" value="C:SUMO activating enzyme complex"/>
    <property type="evidence" value="ECO:0007669"/>
    <property type="project" value="TreeGrafter"/>
</dbReference>
<reference evidence="9 10" key="1">
    <citation type="journal article" date="2016" name="Sci. Rep.">
        <title>Peltaster fructicola genome reveals evolution from an invasive phytopathogen to an ectophytic parasite.</title>
        <authorList>
            <person name="Xu C."/>
            <person name="Chen H."/>
            <person name="Gleason M.L."/>
            <person name="Xu J.R."/>
            <person name="Liu H."/>
            <person name="Zhang R."/>
            <person name="Sun G."/>
        </authorList>
    </citation>
    <scope>NUCLEOTIDE SEQUENCE [LARGE SCALE GENOMIC DNA]</scope>
    <source>
        <strain evidence="9 10">LNHT1506</strain>
    </source>
</reference>
<proteinExistence type="inferred from homology"/>
<dbReference type="InterPro" id="IPR045886">
    <property type="entry name" value="ThiF/MoeB/HesA"/>
</dbReference>
<dbReference type="SUPFAM" id="SSF69572">
    <property type="entry name" value="Activating enzymes of the ubiquitin-like proteins"/>
    <property type="match status" value="1"/>
</dbReference>
<sequence>MATAQIPADELALYDRQLRLWGVQAQQLIKKGHILIISMRALGVEIAKNLTLAGIGSLTIIDDGLVTEEDLGACYFLREEDIGKPRAESAIPRLLELNPRVDIKSGGSVAALQVAEPTFFEDFTLVVACDLDFGTLSRINAATRVAKRPFYAACIHGEFGFIFADLIDHGFVVERDSNVAVKSGTTESTTRTIVEVEQKTEPGRPQKQIVTKREIYCPLILANSSPFDASITSSKRKLKNVPALLPALRALFDFERDFGRHPDSSAGVDLATFTASVKLHAQQLLLPDETLTADFLRSFIAALDAELPTTASFIGSRLSEDVINAITHREQPIQNFALFDSEAGPIYCLYSPPPEALLAPSSTVTNGTSGGIQLPETGSIKFPNASGQDSITI</sequence>
<dbReference type="PANTHER" id="PTHR10953">
    <property type="entry name" value="UBIQUITIN-ACTIVATING ENZYME E1"/>
    <property type="match status" value="1"/>
</dbReference>
<evidence type="ECO:0000256" key="6">
    <source>
        <dbReference type="ARBA" id="ARBA00044354"/>
    </source>
</evidence>
<comment type="pathway">
    <text evidence="2">Protein modification; protein sumoylation.</text>
</comment>
<feature type="domain" description="THIF-type NAD/FAD binding fold" evidence="8">
    <location>
        <begin position="14"/>
        <end position="340"/>
    </location>
</feature>
<organism evidence="9 10">
    <name type="scientific">Peltaster fructicola</name>
    <dbReference type="NCBI Taxonomy" id="286661"/>
    <lineage>
        <taxon>Eukaryota</taxon>
        <taxon>Fungi</taxon>
        <taxon>Dikarya</taxon>
        <taxon>Ascomycota</taxon>
        <taxon>Pezizomycotina</taxon>
        <taxon>Dothideomycetes</taxon>
        <taxon>Dothideomycetes incertae sedis</taxon>
        <taxon>Peltaster</taxon>
    </lineage>
</organism>
<comment type="subcellular location">
    <subcellularLocation>
        <location evidence="1">Nucleus</location>
    </subcellularLocation>
</comment>
<dbReference type="PRINTS" id="PR01849">
    <property type="entry name" value="UBIQUITINACT"/>
</dbReference>
<dbReference type="Gene3D" id="3.40.50.720">
    <property type="entry name" value="NAD(P)-binding Rossmann-like Domain"/>
    <property type="match status" value="1"/>
</dbReference>
<accession>A0A6H0XWJ1</accession>
<evidence type="ECO:0000256" key="5">
    <source>
        <dbReference type="ARBA" id="ARBA00023242"/>
    </source>
</evidence>
<gene>
    <name evidence="9" type="ORF">AMS68_004542</name>
</gene>